<gene>
    <name evidence="2" type="ORF">SAMN04487940_10698</name>
</gene>
<dbReference type="SUPFAM" id="SSF51735">
    <property type="entry name" value="NAD(P)-binding Rossmann-fold domains"/>
    <property type="match status" value="1"/>
</dbReference>
<keyword evidence="3" id="KW-1185">Reference proteome</keyword>
<protein>
    <submittedName>
        <fullName evidence="2">NAD dependent epimerase/dehydratase family protein</fullName>
    </submittedName>
</protein>
<name>A0A975WA06_9RHOB</name>
<dbReference type="InterPro" id="IPR001509">
    <property type="entry name" value="Epimerase_deHydtase"/>
</dbReference>
<dbReference type="EMBL" id="FNYY01000006">
    <property type="protein sequence ID" value="SEJ47221.1"/>
    <property type="molecule type" value="Genomic_DNA"/>
</dbReference>
<reference evidence="2 3" key="1">
    <citation type="submission" date="2016-10" db="EMBL/GenBank/DDBJ databases">
        <authorList>
            <person name="Varghese N."/>
            <person name="Submissions S."/>
        </authorList>
    </citation>
    <scope>NUCLEOTIDE SEQUENCE [LARGE SCALE GENOMIC DNA]</scope>
    <source>
        <strain evidence="2 3">FF3</strain>
    </source>
</reference>
<proteinExistence type="predicted"/>
<evidence type="ECO:0000259" key="1">
    <source>
        <dbReference type="Pfam" id="PF01370"/>
    </source>
</evidence>
<dbReference type="Pfam" id="PF01370">
    <property type="entry name" value="Epimerase"/>
    <property type="match status" value="1"/>
</dbReference>
<comment type="caution">
    <text evidence="2">The sequence shown here is derived from an EMBL/GenBank/DDBJ whole genome shotgun (WGS) entry which is preliminary data.</text>
</comment>
<dbReference type="AlphaFoldDB" id="A0A975WA06"/>
<dbReference type="InterPro" id="IPR036291">
    <property type="entry name" value="NAD(P)-bd_dom_sf"/>
</dbReference>
<feature type="domain" description="NAD-dependent epimerase/dehydratase" evidence="1">
    <location>
        <begin position="31"/>
        <end position="118"/>
    </location>
</feature>
<accession>A0A975WA06</accession>
<evidence type="ECO:0000313" key="2">
    <source>
        <dbReference type="EMBL" id="SEJ47221.1"/>
    </source>
</evidence>
<dbReference type="Gene3D" id="3.40.50.720">
    <property type="entry name" value="NAD(P)-binding Rossmann-like Domain"/>
    <property type="match status" value="1"/>
</dbReference>
<organism evidence="2 3">
    <name type="scientific">Marinovum algicola</name>
    <dbReference type="NCBI Taxonomy" id="42444"/>
    <lineage>
        <taxon>Bacteria</taxon>
        <taxon>Pseudomonadati</taxon>
        <taxon>Pseudomonadota</taxon>
        <taxon>Alphaproteobacteria</taxon>
        <taxon>Rhodobacterales</taxon>
        <taxon>Roseobacteraceae</taxon>
        <taxon>Marinovum</taxon>
    </lineage>
</organism>
<sequence>MVPGVDQVFEVGDDVDYLPQCNAVLALWGAVSGGEEALNGNISLACEAQRIARACGADRVLHASSAAVYAPSLSPIDETAECAPRNAYGAAKLRMEQALLGAEPKAVCLRIGNVAGADGLLSAIADNPSVTLIRFPDGRGPVRSYLQLATMARVVDGLVRLPVSGMPDILNVAGTAPVAMEELVRATGCGLDWRPAPRGALPVMALDVGRLTSLMTLDPPSTDAAEIVGEWRRIGQMP</sequence>
<dbReference type="Proteomes" id="UP000182932">
    <property type="component" value="Unassembled WGS sequence"/>
</dbReference>
<evidence type="ECO:0000313" key="3">
    <source>
        <dbReference type="Proteomes" id="UP000182932"/>
    </source>
</evidence>